<sequence>KEARSTLLLIFNVPCKRHKLFSPAYFLHSRSGAGPTSPAHSLFCPLPLLFVPNFHRLTEQYGFHLFCHYSPSLTRAHTKQYH</sequence>
<proteinExistence type="predicted"/>
<dbReference type="AlphaFoldDB" id="A0A8D7FA32"/>
<reference evidence="1" key="1">
    <citation type="submission" date="2021-03" db="EMBL/GenBank/DDBJ databases">
        <authorList>
            <consortium name="Genoscope - CEA"/>
            <person name="William W."/>
        </authorList>
    </citation>
    <scope>NUCLEOTIDE SEQUENCE</scope>
    <source>
        <strain evidence="1">Doubled-haploid Pahang</strain>
    </source>
</reference>
<feature type="non-terminal residue" evidence="1">
    <location>
        <position position="82"/>
    </location>
</feature>
<accession>A0A8D7FA32</accession>
<organism evidence="1">
    <name type="scientific">Musa acuminata subsp. malaccensis</name>
    <name type="common">Wild banana</name>
    <name type="synonym">Musa malaccensis</name>
    <dbReference type="NCBI Taxonomy" id="214687"/>
    <lineage>
        <taxon>Eukaryota</taxon>
        <taxon>Viridiplantae</taxon>
        <taxon>Streptophyta</taxon>
        <taxon>Embryophyta</taxon>
        <taxon>Tracheophyta</taxon>
        <taxon>Spermatophyta</taxon>
        <taxon>Magnoliopsida</taxon>
        <taxon>Liliopsida</taxon>
        <taxon>Zingiberales</taxon>
        <taxon>Musaceae</taxon>
        <taxon>Musa</taxon>
    </lineage>
</organism>
<name>A0A8D7FA32_MUSAM</name>
<feature type="non-terminal residue" evidence="1">
    <location>
        <position position="1"/>
    </location>
</feature>
<gene>
    <name evidence="1" type="ORF">GSMUA_160480.1</name>
</gene>
<protein>
    <submittedName>
        <fullName evidence="1">(wild Malaysian banana) hypothetical protein</fullName>
    </submittedName>
</protein>
<evidence type="ECO:0000313" key="1">
    <source>
        <dbReference type="EMBL" id="CAG1846253.1"/>
    </source>
</evidence>
<dbReference type="EMBL" id="HG996471">
    <property type="protein sequence ID" value="CAG1846253.1"/>
    <property type="molecule type" value="Genomic_DNA"/>
</dbReference>